<evidence type="ECO:0000313" key="2">
    <source>
        <dbReference type="Proteomes" id="UP000297741"/>
    </source>
</evidence>
<protein>
    <submittedName>
        <fullName evidence="1">Uncharacterized protein</fullName>
    </submittedName>
</protein>
<proteinExistence type="predicted"/>
<reference evidence="1 2" key="1">
    <citation type="submission" date="2018-11" db="EMBL/GenBank/DDBJ databases">
        <title>Tabrizicola sp. isolated from sediment of alpine lake.</title>
        <authorList>
            <person name="Liu Z."/>
        </authorList>
    </citation>
    <scope>NUCLEOTIDE SEQUENCE [LARGE SCALE GENOMIC DNA]</scope>
    <source>
        <strain evidence="1 2">DRYC-M-16</strain>
    </source>
</reference>
<dbReference type="EMBL" id="RPEM01000001">
    <property type="protein sequence ID" value="TGD45327.1"/>
    <property type="molecule type" value="Genomic_DNA"/>
</dbReference>
<keyword evidence="2" id="KW-1185">Reference proteome</keyword>
<comment type="caution">
    <text evidence="1">The sequence shown here is derived from an EMBL/GenBank/DDBJ whole genome shotgun (WGS) entry which is preliminary data.</text>
</comment>
<sequence>MREGLSTCPCARWAGSLLLGQQFSEADDCAILVKFCDIMKNNHLFGQGVKVLHLSLLDFLRLGAKFFAEA</sequence>
<dbReference type="Proteomes" id="UP000297741">
    <property type="component" value="Unassembled WGS sequence"/>
</dbReference>
<name>A0ABY2KUV0_9RHOB</name>
<gene>
    <name evidence="1" type="ORF">EEB11_01890</name>
</gene>
<evidence type="ECO:0000313" key="1">
    <source>
        <dbReference type="EMBL" id="TGD45327.1"/>
    </source>
</evidence>
<organism evidence="1 2">
    <name type="scientific">Pseudotabrizicola sediminis</name>
    <dbReference type="NCBI Taxonomy" id="2486418"/>
    <lineage>
        <taxon>Bacteria</taxon>
        <taxon>Pseudomonadati</taxon>
        <taxon>Pseudomonadota</taxon>
        <taxon>Alphaproteobacteria</taxon>
        <taxon>Rhodobacterales</taxon>
        <taxon>Paracoccaceae</taxon>
        <taxon>Pseudotabrizicola</taxon>
    </lineage>
</organism>
<accession>A0ABY2KUV0</accession>